<dbReference type="Gene3D" id="3.40.50.300">
    <property type="entry name" value="P-loop containing nucleotide triphosphate hydrolases"/>
    <property type="match status" value="1"/>
</dbReference>
<dbReference type="InterPro" id="IPR027417">
    <property type="entry name" value="P-loop_NTPase"/>
</dbReference>
<proteinExistence type="predicted"/>
<dbReference type="Proteomes" id="UP000515514">
    <property type="component" value="Chromosome"/>
</dbReference>
<dbReference type="EMBL" id="CP052909">
    <property type="protein sequence ID" value="QNJ99115.1"/>
    <property type="molecule type" value="Genomic_DNA"/>
</dbReference>
<accession>A0A7G8PXP9</accession>
<protein>
    <submittedName>
        <fullName evidence="1">Hy</fullName>
    </submittedName>
</protein>
<dbReference type="AlphaFoldDB" id="A0A7G8PXP9"/>
<reference evidence="1 2" key="1">
    <citation type="submission" date="2020-04" db="EMBL/GenBank/DDBJ databases">
        <title>Genome sequence of Altibacter aquimarinus strain ALE3EI.</title>
        <authorList>
            <person name="Oh H.-M."/>
            <person name="Jang D."/>
        </authorList>
    </citation>
    <scope>NUCLEOTIDE SEQUENCE [LARGE SCALE GENOMIC DNA]</scope>
    <source>
        <strain evidence="1 2">ALE3EI</strain>
    </source>
</reference>
<evidence type="ECO:0000313" key="1">
    <source>
        <dbReference type="EMBL" id="QNJ99115.1"/>
    </source>
</evidence>
<gene>
    <name evidence="1" type="ORF">ALE3EI_2584</name>
</gene>
<dbReference type="SUPFAM" id="SSF52540">
    <property type="entry name" value="P-loop containing nucleoside triphosphate hydrolases"/>
    <property type="match status" value="1"/>
</dbReference>
<evidence type="ECO:0000313" key="2">
    <source>
        <dbReference type="Proteomes" id="UP000515514"/>
    </source>
</evidence>
<dbReference type="KEGG" id="alti:ALE3EI_2584"/>
<sequence>MNNNKPQFSIDFERQYKIDHSNDFLYTEESSIRFKTIIYYFAQHQSFYKSPILNSKISTPSFNKGLLVIGNYGTGKSSILKTLSRLDNYLFKFHTALEVTLDYENINTPSEKSAFYKKFSSGNRLFDDILTEDFANNYGQKNVFRELLEIRCAKKAKTFLTCNYNPSYGCNLEEGLLQFRTKYGGRVYDRLFEMFNILEFKGVSMRR</sequence>
<name>A0A7G8PXP9_9FLAO</name>
<keyword evidence="2" id="KW-1185">Reference proteome</keyword>
<organism evidence="1 2">
    <name type="scientific">Constantimarinum furrinae</name>
    <dbReference type="NCBI Taxonomy" id="2562285"/>
    <lineage>
        <taxon>Bacteria</taxon>
        <taxon>Pseudomonadati</taxon>
        <taxon>Bacteroidota</taxon>
        <taxon>Flavobacteriia</taxon>
        <taxon>Flavobacteriales</taxon>
        <taxon>Flavobacteriaceae</taxon>
        <taxon>Altibacter/Constantimarinum group</taxon>
        <taxon>Constantimarinum</taxon>
    </lineage>
</organism>
<dbReference type="RefSeq" id="WP_186989336.1">
    <property type="nucleotide sequence ID" value="NZ_CP052909.1"/>
</dbReference>